<dbReference type="AlphaFoldDB" id="A0A9N8F3N3"/>
<evidence type="ECO:0000313" key="1">
    <source>
        <dbReference type="EMBL" id="CAB9531009.1"/>
    </source>
</evidence>
<dbReference type="EMBL" id="CAICTM010003183">
    <property type="protein sequence ID" value="CAB9531009.1"/>
    <property type="molecule type" value="Genomic_DNA"/>
</dbReference>
<proteinExistence type="predicted"/>
<reference evidence="1" key="1">
    <citation type="submission" date="2020-06" db="EMBL/GenBank/DDBJ databases">
        <authorList>
            <consortium name="Plant Systems Biology data submission"/>
        </authorList>
    </citation>
    <scope>NUCLEOTIDE SEQUENCE</scope>
    <source>
        <strain evidence="1">D6</strain>
    </source>
</reference>
<accession>A0A9N8F3N3</accession>
<gene>
    <name evidence="1" type="ORF">SEMRO_3185_G344870.1</name>
</gene>
<dbReference type="Gene3D" id="3.40.50.1110">
    <property type="entry name" value="SGNH hydrolase"/>
    <property type="match status" value="1"/>
</dbReference>
<dbReference type="InterPro" id="IPR036514">
    <property type="entry name" value="SGNH_hydro_sf"/>
</dbReference>
<dbReference type="PANTHER" id="PTHR34407">
    <property type="entry name" value="EXPRESSED PROTEIN"/>
    <property type="match status" value="1"/>
</dbReference>
<keyword evidence="2" id="KW-1185">Reference proteome</keyword>
<protein>
    <submittedName>
        <fullName evidence="1">Uncharacterized protein</fullName>
    </submittedName>
</protein>
<dbReference type="OrthoDB" id="544608at2759"/>
<sequence>MRYSDRLQVWFNDYYPLNNKQNGEKHIVYNRGSHGADMCAMAKRVNVMTKELPADPDLFVLEFAVNDYQGQDHKIHLDHKTDVFFEGFDRLVLCAEIVVHQLLSHYPNAAVLFLELQTAILNRKTAALLHMGVAKHYQVPVISYAETFFPDFYRLMDKLKQHDQYSTATTIHNDNGKSVADPVLPYPHGCIPSCLDQFIDPPFRSKGCKSLCVFAFRSGQRDLKCDDPLPAGREPCYVSFLAHDAVHLSAVGHQMAADLIAEAVASTARDICQFGQDLYPEQILPTVGLMVGDPKVLAEKSNFVLVKDCMEIFAKKDPLMAKTHSEGFKLYGDSVDRPGWIATNPSGGETVTFPIDLPEKRCYAIHLAILKSYEKMGTFTVTVKDLKTNQETTKTGVDGLWKPQISVPNDMQITEDDTPACTGKCTVEITTDPQIPGRTGNKVKIVTLSARECVTP</sequence>
<dbReference type="Proteomes" id="UP001153069">
    <property type="component" value="Unassembled WGS sequence"/>
</dbReference>
<name>A0A9N8F3N3_9STRA</name>
<dbReference type="PANTHER" id="PTHR34407:SF1">
    <property type="entry name" value="SGNH HYDROLASE-TYPE ESTERASE DOMAIN-CONTAINING PROTEIN"/>
    <property type="match status" value="1"/>
</dbReference>
<evidence type="ECO:0000313" key="2">
    <source>
        <dbReference type="Proteomes" id="UP001153069"/>
    </source>
</evidence>
<comment type="caution">
    <text evidence="1">The sequence shown here is derived from an EMBL/GenBank/DDBJ whole genome shotgun (WGS) entry which is preliminary data.</text>
</comment>
<organism evidence="1 2">
    <name type="scientific">Seminavis robusta</name>
    <dbReference type="NCBI Taxonomy" id="568900"/>
    <lineage>
        <taxon>Eukaryota</taxon>
        <taxon>Sar</taxon>
        <taxon>Stramenopiles</taxon>
        <taxon>Ochrophyta</taxon>
        <taxon>Bacillariophyta</taxon>
        <taxon>Bacillariophyceae</taxon>
        <taxon>Bacillariophycidae</taxon>
        <taxon>Naviculales</taxon>
        <taxon>Naviculaceae</taxon>
        <taxon>Seminavis</taxon>
    </lineage>
</organism>
<dbReference type="SUPFAM" id="SSF52266">
    <property type="entry name" value="SGNH hydrolase"/>
    <property type="match status" value="1"/>
</dbReference>